<organism evidence="1 2">
    <name type="scientific">Candidatus Kaiserbacteria bacterium CG17_big_fil_post_rev_8_21_14_2_50_51_7</name>
    <dbReference type="NCBI Taxonomy" id="1974613"/>
    <lineage>
        <taxon>Bacteria</taxon>
        <taxon>Candidatus Kaiseribacteriota</taxon>
    </lineage>
</organism>
<evidence type="ECO:0000313" key="2">
    <source>
        <dbReference type="Proteomes" id="UP000228497"/>
    </source>
</evidence>
<name>A0A2M7FCR8_9BACT</name>
<sequence length="92" mass="10239">MSILWDIIKKTVAPPILMYGVVTEVDEANKRVKLKISGYTTSIYAIYDPKVIYLEVEDVLAVAVMRGTFPNVTILSKVSRSSEIETSSITDI</sequence>
<evidence type="ECO:0000313" key="1">
    <source>
        <dbReference type="EMBL" id="PIV87263.1"/>
    </source>
</evidence>
<comment type="caution">
    <text evidence="1">The sequence shown here is derived from an EMBL/GenBank/DDBJ whole genome shotgun (WGS) entry which is preliminary data.</text>
</comment>
<accession>A0A2M7FCR8</accession>
<proteinExistence type="predicted"/>
<dbReference type="Proteomes" id="UP000228497">
    <property type="component" value="Unassembled WGS sequence"/>
</dbReference>
<reference evidence="2" key="1">
    <citation type="submission" date="2017-09" db="EMBL/GenBank/DDBJ databases">
        <title>Depth-based differentiation of microbial function through sediment-hosted aquifers and enrichment of novel symbionts in the deep terrestrial subsurface.</title>
        <authorList>
            <person name="Probst A.J."/>
            <person name="Ladd B."/>
            <person name="Jarett J.K."/>
            <person name="Geller-Mcgrath D.E."/>
            <person name="Sieber C.M.K."/>
            <person name="Emerson J.B."/>
            <person name="Anantharaman K."/>
            <person name="Thomas B.C."/>
            <person name="Malmstrom R."/>
            <person name="Stieglmeier M."/>
            <person name="Klingl A."/>
            <person name="Woyke T."/>
            <person name="Ryan C.M."/>
            <person name="Banfield J.F."/>
        </authorList>
    </citation>
    <scope>NUCLEOTIDE SEQUENCE [LARGE SCALE GENOMIC DNA]</scope>
</reference>
<dbReference type="AlphaFoldDB" id="A0A2M7FCR8"/>
<dbReference type="EMBL" id="PFFD01000021">
    <property type="protein sequence ID" value="PIV87263.1"/>
    <property type="molecule type" value="Genomic_DNA"/>
</dbReference>
<gene>
    <name evidence="1" type="ORF">COW49_00525</name>
</gene>
<protein>
    <submittedName>
        <fullName evidence="1">Uncharacterized protein</fullName>
    </submittedName>
</protein>